<name>A0A9X9PY23_GULGU</name>
<accession>A0A9X9PY23</accession>
<dbReference type="AlphaFoldDB" id="A0A9X9PY23"/>
<keyword evidence="2" id="KW-1185">Reference proteome</keyword>
<proteinExistence type="predicted"/>
<dbReference type="Proteomes" id="UP000269945">
    <property type="component" value="Unassembled WGS sequence"/>
</dbReference>
<evidence type="ECO:0000313" key="2">
    <source>
        <dbReference type="Proteomes" id="UP000269945"/>
    </source>
</evidence>
<comment type="caution">
    <text evidence="1">The sequence shown here is derived from an EMBL/GenBank/DDBJ whole genome shotgun (WGS) entry which is preliminary data.</text>
</comment>
<protein>
    <submittedName>
        <fullName evidence="1">Uncharacterized protein</fullName>
    </submittedName>
</protein>
<evidence type="ECO:0000313" key="1">
    <source>
        <dbReference type="EMBL" id="VCW77076.1"/>
    </source>
</evidence>
<sequence>MSKLPDGSQRERILLSDCIAFSPDWKKSTEDQFLKRLMAGYLSHPPLLKDFRTKMFPQYDILILSMQMD</sequence>
<dbReference type="EMBL" id="CYRY02008349">
    <property type="protein sequence ID" value="VCW77076.1"/>
    <property type="molecule type" value="Genomic_DNA"/>
</dbReference>
<reference evidence="1 2" key="1">
    <citation type="submission" date="2018-10" db="EMBL/GenBank/DDBJ databases">
        <authorList>
            <person name="Ekblom R."/>
            <person name="Jareborg N."/>
        </authorList>
    </citation>
    <scope>NUCLEOTIDE SEQUENCE [LARGE SCALE GENOMIC DNA]</scope>
    <source>
        <tissue evidence="1">Muscle</tissue>
    </source>
</reference>
<gene>
    <name evidence="1" type="ORF">BN2614_LOCUS1</name>
</gene>
<organism evidence="1 2">
    <name type="scientific">Gulo gulo</name>
    <name type="common">Wolverine</name>
    <name type="synonym">Gluton</name>
    <dbReference type="NCBI Taxonomy" id="48420"/>
    <lineage>
        <taxon>Eukaryota</taxon>
        <taxon>Metazoa</taxon>
        <taxon>Chordata</taxon>
        <taxon>Craniata</taxon>
        <taxon>Vertebrata</taxon>
        <taxon>Euteleostomi</taxon>
        <taxon>Mammalia</taxon>
        <taxon>Eutheria</taxon>
        <taxon>Laurasiatheria</taxon>
        <taxon>Carnivora</taxon>
        <taxon>Caniformia</taxon>
        <taxon>Musteloidea</taxon>
        <taxon>Mustelidae</taxon>
        <taxon>Guloninae</taxon>
        <taxon>Gulo</taxon>
    </lineage>
</organism>